<dbReference type="PANTHER" id="PTHR46268">
    <property type="entry name" value="STRESS RESPONSE PROTEIN NHAX"/>
    <property type="match status" value="1"/>
</dbReference>
<gene>
    <name evidence="3" type="ORF">F9B74_00415</name>
</gene>
<dbReference type="InterPro" id="IPR006016">
    <property type="entry name" value="UspA"/>
</dbReference>
<evidence type="ECO:0000259" key="2">
    <source>
        <dbReference type="Pfam" id="PF00582"/>
    </source>
</evidence>
<reference evidence="3 4" key="1">
    <citation type="submission" date="2020-02" db="EMBL/GenBank/DDBJ databases">
        <title>Pelistega sp. NLN82 were isolated from wild rodents of the Hainan Island.</title>
        <authorList>
            <person name="Niu N."/>
            <person name="Zhou J."/>
        </authorList>
    </citation>
    <scope>NUCLEOTIDE SEQUENCE [LARGE SCALE GENOMIC DNA]</scope>
    <source>
        <strain evidence="3 4">NLN82</strain>
    </source>
</reference>
<dbReference type="RefSeq" id="WP_159991178.1">
    <property type="nucleotide sequence ID" value="NZ_CP047165.1"/>
</dbReference>
<evidence type="ECO:0000313" key="4">
    <source>
        <dbReference type="Proteomes" id="UP000477651"/>
    </source>
</evidence>
<dbReference type="PANTHER" id="PTHR46268:SF6">
    <property type="entry name" value="UNIVERSAL STRESS PROTEIN UP12"/>
    <property type="match status" value="1"/>
</dbReference>
<name>A0A6L9Y4S9_9BURK</name>
<keyword evidence="4" id="KW-1185">Reference proteome</keyword>
<proteinExistence type="inferred from homology"/>
<dbReference type="Proteomes" id="UP000477651">
    <property type="component" value="Unassembled WGS sequence"/>
</dbReference>
<dbReference type="Pfam" id="PF00582">
    <property type="entry name" value="Usp"/>
    <property type="match status" value="1"/>
</dbReference>
<dbReference type="AlphaFoldDB" id="A0A6L9Y4S9"/>
<protein>
    <submittedName>
        <fullName evidence="3">Universal stress protein</fullName>
    </submittedName>
</protein>
<evidence type="ECO:0000313" key="3">
    <source>
        <dbReference type="EMBL" id="NEN74794.1"/>
    </source>
</evidence>
<dbReference type="PRINTS" id="PR01438">
    <property type="entry name" value="UNVRSLSTRESS"/>
</dbReference>
<accession>A0A6L9Y4S9</accession>
<organism evidence="3 4">
    <name type="scientific">Pelistega ratti</name>
    <dbReference type="NCBI Taxonomy" id="2652177"/>
    <lineage>
        <taxon>Bacteria</taxon>
        <taxon>Pseudomonadati</taxon>
        <taxon>Pseudomonadota</taxon>
        <taxon>Betaproteobacteria</taxon>
        <taxon>Burkholderiales</taxon>
        <taxon>Alcaligenaceae</taxon>
        <taxon>Pelistega</taxon>
    </lineage>
</organism>
<dbReference type="EMBL" id="JAAGYR010000001">
    <property type="protein sequence ID" value="NEN74794.1"/>
    <property type="molecule type" value="Genomic_DNA"/>
</dbReference>
<comment type="caution">
    <text evidence="3">The sequence shown here is derived from an EMBL/GenBank/DDBJ whole genome shotgun (WGS) entry which is preliminary data.</text>
</comment>
<dbReference type="SUPFAM" id="SSF52402">
    <property type="entry name" value="Adenine nucleotide alpha hydrolases-like"/>
    <property type="match status" value="1"/>
</dbReference>
<dbReference type="InterPro" id="IPR014729">
    <property type="entry name" value="Rossmann-like_a/b/a_fold"/>
</dbReference>
<dbReference type="Gene3D" id="3.40.50.620">
    <property type="entry name" value="HUPs"/>
    <property type="match status" value="1"/>
</dbReference>
<feature type="domain" description="UspA" evidence="2">
    <location>
        <begin position="1"/>
        <end position="146"/>
    </location>
</feature>
<sequence>MYKKILLPVDGSEISSLAANAGVTFARQVGAEIVAIYVTQPVSALLGFDGMAAAISESNYEDAAKQEAEAFLKPVLERADAADVKASSVIVSNHNVAEGIVETAKKQGCDLIFIATHGRSGLSRFLLGSVTTKVISLASSSVFVYRAGGQGN</sequence>
<dbReference type="InterPro" id="IPR006015">
    <property type="entry name" value="Universal_stress_UspA"/>
</dbReference>
<comment type="similarity">
    <text evidence="1">Belongs to the universal stress protein A family.</text>
</comment>
<evidence type="ECO:0000256" key="1">
    <source>
        <dbReference type="ARBA" id="ARBA00008791"/>
    </source>
</evidence>
<dbReference type="CDD" id="cd00293">
    <property type="entry name" value="USP-like"/>
    <property type="match status" value="1"/>
</dbReference>